<proteinExistence type="predicted"/>
<feature type="non-terminal residue" evidence="2">
    <location>
        <position position="68"/>
    </location>
</feature>
<dbReference type="PRINTS" id="PR00297">
    <property type="entry name" value="CHAPERONIN10"/>
</dbReference>
<dbReference type="SUPFAM" id="SSF50129">
    <property type="entry name" value="GroES-like"/>
    <property type="match status" value="1"/>
</dbReference>
<dbReference type="GO" id="GO:0044183">
    <property type="term" value="F:protein folding chaperone"/>
    <property type="evidence" value="ECO:0007669"/>
    <property type="project" value="InterPro"/>
</dbReference>
<evidence type="ECO:0008006" key="3">
    <source>
        <dbReference type="Google" id="ProtNLM"/>
    </source>
</evidence>
<dbReference type="Gene3D" id="2.30.33.40">
    <property type="entry name" value="GroES chaperonin"/>
    <property type="match status" value="1"/>
</dbReference>
<dbReference type="GO" id="GO:0005524">
    <property type="term" value="F:ATP binding"/>
    <property type="evidence" value="ECO:0007669"/>
    <property type="project" value="InterPro"/>
</dbReference>
<dbReference type="AlphaFoldDB" id="X1J700"/>
<sequence>MIMKADNILVDPEPWTTIKLGSIVIPENAKKSFSRGLVKAVGPGPVLLFSGKHSPIEVEVGDHVIYHV</sequence>
<dbReference type="InterPro" id="IPR011032">
    <property type="entry name" value="GroES-like_sf"/>
</dbReference>
<name>X1J700_9ZZZZ</name>
<dbReference type="CDD" id="cd00320">
    <property type="entry name" value="cpn10"/>
    <property type="match status" value="1"/>
</dbReference>
<keyword evidence="1" id="KW-0143">Chaperone</keyword>
<organism evidence="2">
    <name type="scientific">marine sediment metagenome</name>
    <dbReference type="NCBI Taxonomy" id="412755"/>
    <lineage>
        <taxon>unclassified sequences</taxon>
        <taxon>metagenomes</taxon>
        <taxon>ecological metagenomes</taxon>
    </lineage>
</organism>
<protein>
    <recommendedName>
        <fullName evidence="3">10 kDa chaperonin</fullName>
    </recommendedName>
</protein>
<accession>X1J700</accession>
<dbReference type="InterPro" id="IPR020818">
    <property type="entry name" value="Chaperonin_GroES"/>
</dbReference>
<gene>
    <name evidence="2" type="ORF">S03H2_49658</name>
</gene>
<comment type="caution">
    <text evidence="2">The sequence shown here is derived from an EMBL/GenBank/DDBJ whole genome shotgun (WGS) entry which is preliminary data.</text>
</comment>
<dbReference type="Pfam" id="PF00166">
    <property type="entry name" value="Cpn10"/>
    <property type="match status" value="1"/>
</dbReference>
<evidence type="ECO:0000313" key="2">
    <source>
        <dbReference type="EMBL" id="GAH74104.1"/>
    </source>
</evidence>
<dbReference type="EMBL" id="BARU01031393">
    <property type="protein sequence ID" value="GAH74104.1"/>
    <property type="molecule type" value="Genomic_DNA"/>
</dbReference>
<dbReference type="InterPro" id="IPR037124">
    <property type="entry name" value="Chaperonin_GroES_sf"/>
</dbReference>
<evidence type="ECO:0000256" key="1">
    <source>
        <dbReference type="ARBA" id="ARBA00023186"/>
    </source>
</evidence>
<reference evidence="2" key="1">
    <citation type="journal article" date="2014" name="Front. Microbiol.">
        <title>High frequency of phylogenetically diverse reductive dehalogenase-homologous genes in deep subseafloor sedimentary metagenomes.</title>
        <authorList>
            <person name="Kawai M."/>
            <person name="Futagami T."/>
            <person name="Toyoda A."/>
            <person name="Takaki Y."/>
            <person name="Nishi S."/>
            <person name="Hori S."/>
            <person name="Arai W."/>
            <person name="Tsubouchi T."/>
            <person name="Morono Y."/>
            <person name="Uchiyama I."/>
            <person name="Ito T."/>
            <person name="Fujiyama A."/>
            <person name="Inagaki F."/>
            <person name="Takami H."/>
        </authorList>
    </citation>
    <scope>NUCLEOTIDE SEQUENCE</scope>
    <source>
        <strain evidence="2">Expedition CK06-06</strain>
    </source>
</reference>